<dbReference type="GO" id="GO:0007076">
    <property type="term" value="P:mitotic chromosome condensation"/>
    <property type="evidence" value="ECO:0007669"/>
    <property type="project" value="InterPro"/>
</dbReference>
<keyword evidence="11" id="KW-1185">Reference proteome</keyword>
<comment type="caution">
    <text evidence="9">The sequence shown here is derived from an EMBL/GenBank/DDBJ whole genome shotgun (WGS) entry which is preliminary data.</text>
</comment>
<comment type="subcellular location">
    <subcellularLocation>
        <location evidence="1">Chromosome</location>
    </subcellularLocation>
</comment>
<keyword evidence="3" id="KW-0132">Cell division</keyword>
<dbReference type="AlphaFoldDB" id="A0A813RBR8"/>
<dbReference type="Proteomes" id="UP000663829">
    <property type="component" value="Unassembled WGS sequence"/>
</dbReference>
<dbReference type="GO" id="GO:0000796">
    <property type="term" value="C:condensin complex"/>
    <property type="evidence" value="ECO:0007669"/>
    <property type="project" value="InterPro"/>
</dbReference>
<evidence type="ECO:0000256" key="3">
    <source>
        <dbReference type="ARBA" id="ARBA00022618"/>
    </source>
</evidence>
<keyword evidence="6" id="KW-0131">Cell cycle</keyword>
<evidence type="ECO:0000256" key="2">
    <source>
        <dbReference type="ARBA" id="ARBA00022454"/>
    </source>
</evidence>
<evidence type="ECO:0000256" key="7">
    <source>
        <dbReference type="SAM" id="MobiDB-lite"/>
    </source>
</evidence>
<evidence type="ECO:0000256" key="6">
    <source>
        <dbReference type="ARBA" id="ARBA00023306"/>
    </source>
</evidence>
<keyword evidence="5" id="KW-0226">DNA condensation</keyword>
<evidence type="ECO:0000259" key="8">
    <source>
        <dbReference type="Pfam" id="PF12719"/>
    </source>
</evidence>
<dbReference type="OrthoDB" id="10029078at2759"/>
<evidence type="ECO:0000313" key="9">
    <source>
        <dbReference type="EMBL" id="CAF0778076.1"/>
    </source>
</evidence>
<feature type="domain" description="Nuclear condensin complex subunit 3 C-terminal" evidence="8">
    <location>
        <begin position="349"/>
        <end position="625"/>
    </location>
</feature>
<dbReference type="InterPro" id="IPR025977">
    <property type="entry name" value="Cnd3_C"/>
</dbReference>
<dbReference type="PANTHER" id="PTHR14418:SF5">
    <property type="entry name" value="CONDENSIN COMPLEX SUBUNIT 3"/>
    <property type="match status" value="1"/>
</dbReference>
<accession>A0A813RBR8</accession>
<evidence type="ECO:0000313" key="10">
    <source>
        <dbReference type="EMBL" id="CAF3560893.1"/>
    </source>
</evidence>
<evidence type="ECO:0000313" key="11">
    <source>
        <dbReference type="Proteomes" id="UP000663829"/>
    </source>
</evidence>
<dbReference type="EMBL" id="CAJNOQ010000251">
    <property type="protein sequence ID" value="CAF0778076.1"/>
    <property type="molecule type" value="Genomic_DNA"/>
</dbReference>
<dbReference type="GO" id="GO:0051301">
    <property type="term" value="P:cell division"/>
    <property type="evidence" value="ECO:0007669"/>
    <property type="project" value="UniProtKB-KW"/>
</dbReference>
<gene>
    <name evidence="9" type="ORF">GPM918_LOCUS2306</name>
    <name evidence="10" type="ORF">SRO942_LOCUS2306</name>
</gene>
<dbReference type="GO" id="GO:0000793">
    <property type="term" value="C:condensed chromosome"/>
    <property type="evidence" value="ECO:0007669"/>
    <property type="project" value="TreeGrafter"/>
</dbReference>
<evidence type="ECO:0000256" key="5">
    <source>
        <dbReference type="ARBA" id="ARBA00023067"/>
    </source>
</evidence>
<proteinExistence type="predicted"/>
<keyword evidence="4" id="KW-0498">Mitosis</keyword>
<reference evidence="9" key="1">
    <citation type="submission" date="2021-02" db="EMBL/GenBank/DDBJ databases">
        <authorList>
            <person name="Nowell W R."/>
        </authorList>
    </citation>
    <scope>NUCLEOTIDE SEQUENCE</scope>
</reference>
<protein>
    <recommendedName>
        <fullName evidence="8">Nuclear condensin complex subunit 3 C-terminal domain-containing protein</fullName>
    </recommendedName>
</protein>
<dbReference type="InterPro" id="IPR016024">
    <property type="entry name" value="ARM-type_fold"/>
</dbReference>
<organism evidence="9 11">
    <name type="scientific">Didymodactylos carnosus</name>
    <dbReference type="NCBI Taxonomy" id="1234261"/>
    <lineage>
        <taxon>Eukaryota</taxon>
        <taxon>Metazoa</taxon>
        <taxon>Spiralia</taxon>
        <taxon>Gnathifera</taxon>
        <taxon>Rotifera</taxon>
        <taxon>Eurotatoria</taxon>
        <taxon>Bdelloidea</taxon>
        <taxon>Philodinida</taxon>
        <taxon>Philodinidae</taxon>
        <taxon>Didymodactylos</taxon>
    </lineage>
</organism>
<feature type="region of interest" description="Disordered" evidence="7">
    <location>
        <begin position="695"/>
        <end position="725"/>
    </location>
</feature>
<keyword evidence="2" id="KW-0158">Chromosome</keyword>
<evidence type="ECO:0000256" key="1">
    <source>
        <dbReference type="ARBA" id="ARBA00004286"/>
    </source>
</evidence>
<name>A0A813RBR8_9BILA</name>
<dbReference type="Proteomes" id="UP000681722">
    <property type="component" value="Unassembled WGS sequence"/>
</dbReference>
<dbReference type="EMBL" id="CAJOBC010000251">
    <property type="protein sequence ID" value="CAF3560893.1"/>
    <property type="molecule type" value="Genomic_DNA"/>
</dbReference>
<sequence length="818" mass="96346">MTFIERLKNEFMIQNRYCYHHKIIQLLHCSKSSIDLLLDYLCKHEDSSIRQQSFDTLLDDERGYTIERLCEQQRMKLIDILCTMTKNANYCKQWSKILYTRWMTWTNGDFIFILSQLSQCITTKIELIETTLKHFLIDNQIRFTLRTHLLDKLSINNGLLPVTMPNYIEYLFLWRLLCQLEEMDDDNEFCTIQPDFHKFLAFFYKLCKKVVDIPNEYSQYFEYIISEHVLILCKYDTADAYIRKCIEAICCVLFIHYGYNCLIVKYTFVLNDLVFNNDWKKQTVFIAHTINDIIKRCIEEQKQHEKQFEKDFEQEQKLSFIKCITIMRTYIDHENEKRNDGINIWADQSFLEVLNSLIIPGLQDSDCQIRGKTLEVIYSLSRDSSEEACNRVQQLVTVCTINLNSNDEIRTQAVQIIIDIILMHGLEKLTTMNNENESKEEKVNELRYLIKSFLNGLYKENSIDMQCVVVNGLIKLILSNRLQSYYFLSLLLTFLFTNDEHHRYCHANKDLIAETKCLIKKFFYFFVHTSTDNLQLFEEFFYRTITLNYPFSDNKKLNVKYIFVQIDAMCKYCIELLSLPTLPVHVADLDHIPEQDEKEQSHNPHFRLARRLLLKIHSDTQAKSPLVIASFVHVLKYCHFKYLTKSELEYINNLIIKLYQYQNLSQSLRKTIKSIEDKIHSLLIQIHKLQQKLSSSGSTSINSRKRKSSLSPLMSSSPSSSWKRTSRHFSLSSPLITTFIPLDASSPEKKKEIYFQSTKATSKRLFGDVTNTTAAIAPSPSIAGKSNRKKLKYSKLKFENILDLDYEFDGDHSSMRIN</sequence>
<dbReference type="SUPFAM" id="SSF48371">
    <property type="entry name" value="ARM repeat"/>
    <property type="match status" value="1"/>
</dbReference>
<dbReference type="InterPro" id="IPR027165">
    <property type="entry name" value="CND3"/>
</dbReference>
<dbReference type="PANTHER" id="PTHR14418">
    <property type="entry name" value="CONDENSIN COMPLEX SUBUNIT 3-RELATED"/>
    <property type="match status" value="1"/>
</dbReference>
<feature type="compositionally biased region" description="Low complexity" evidence="7">
    <location>
        <begin position="709"/>
        <end position="721"/>
    </location>
</feature>
<dbReference type="Pfam" id="PF12719">
    <property type="entry name" value="Cnd3"/>
    <property type="match status" value="1"/>
</dbReference>
<evidence type="ECO:0000256" key="4">
    <source>
        <dbReference type="ARBA" id="ARBA00022776"/>
    </source>
</evidence>